<protein>
    <submittedName>
        <fullName evidence="1">GOR protein</fullName>
    </submittedName>
</protein>
<name>A0A812KYA2_9DINO</name>
<comment type="caution">
    <text evidence="1">The sequence shown here is derived from an EMBL/GenBank/DDBJ whole genome shotgun (WGS) entry which is preliminary data.</text>
</comment>
<dbReference type="AlphaFoldDB" id="A0A812KYA2"/>
<gene>
    <name evidence="1" type="primary">GOR</name>
    <name evidence="1" type="ORF">SNAT2548_LOCUS9612</name>
</gene>
<reference evidence="1" key="1">
    <citation type="submission" date="2021-02" db="EMBL/GenBank/DDBJ databases">
        <authorList>
            <person name="Dougan E. K."/>
            <person name="Rhodes N."/>
            <person name="Thang M."/>
            <person name="Chan C."/>
        </authorList>
    </citation>
    <scope>NUCLEOTIDE SEQUENCE</scope>
</reference>
<keyword evidence="2" id="KW-1185">Reference proteome</keyword>
<organism evidence="1 2">
    <name type="scientific">Symbiodinium natans</name>
    <dbReference type="NCBI Taxonomy" id="878477"/>
    <lineage>
        <taxon>Eukaryota</taxon>
        <taxon>Sar</taxon>
        <taxon>Alveolata</taxon>
        <taxon>Dinophyceae</taxon>
        <taxon>Suessiales</taxon>
        <taxon>Symbiodiniaceae</taxon>
        <taxon>Symbiodinium</taxon>
    </lineage>
</organism>
<evidence type="ECO:0000313" key="1">
    <source>
        <dbReference type="EMBL" id="CAE7232384.1"/>
    </source>
</evidence>
<dbReference type="Proteomes" id="UP000604046">
    <property type="component" value="Unassembled WGS sequence"/>
</dbReference>
<accession>A0A812KYA2</accession>
<evidence type="ECO:0000313" key="2">
    <source>
        <dbReference type="Proteomes" id="UP000604046"/>
    </source>
</evidence>
<sequence length="533" mass="57560">MLWSSCAGVSSLSKLYWRVSAARCARPGLQLLADASPQAARWRHCATCGIIQRKYAALLTFQPEMLASCLCTLTSPHHAHRSFVAGPHPCLGRNAGTAVLFPALTPALRLRYARTTPYNAAIRTARVCTARVRAHAPVSTLRIRAGGCGPQRQIAFLPAACGGLGLASAERLAPAAYWAAWADALPVMLQRRPEIARRYAQELALGGGSTAPCLRAAAEAGDRLLAEGWRARPEWDALLHGARPPPTHAEPSEPGSWPHGWQKPAVCALNKSYRERLLCNLSPSSRTLLRSQAGAHAGEWLRAIPTDEGTQFLPLDMQVALRRRLRLPLPMASSRCGGHGEPGCRAVVDQLGDHRAACARSGLREAVAAEGRVVGGRWGQEAHDLVRDLAQQRSLRAPRALRAAARSGRERWWWGQLGCALQRALASTLLGGCWRVPAQPTGDEGTPLGWILAQYISGGLLEEQAKSATLHGLPGTRTPFGDQLIARFTHLFAGNFATSIVAILNPVCEDDAAVLCDARHQNMQPVWSPLMDN</sequence>
<dbReference type="EMBL" id="CAJNDS010000764">
    <property type="protein sequence ID" value="CAE7232384.1"/>
    <property type="molecule type" value="Genomic_DNA"/>
</dbReference>
<proteinExistence type="predicted"/>